<dbReference type="Proteomes" id="UP000215902">
    <property type="component" value="Unassembled WGS sequence"/>
</dbReference>
<evidence type="ECO:0000259" key="1">
    <source>
        <dbReference type="Pfam" id="PF20266"/>
    </source>
</evidence>
<protein>
    <recommendedName>
        <fullName evidence="1">Mab-21-like HhH/H2TH-like domain-containing protein</fullName>
    </recommendedName>
</protein>
<name>A0A267FAP4_9PLAT</name>
<keyword evidence="3" id="KW-1185">Reference proteome</keyword>
<dbReference type="OrthoDB" id="6126910at2759"/>
<evidence type="ECO:0000313" key="3">
    <source>
        <dbReference type="Proteomes" id="UP000215902"/>
    </source>
</evidence>
<evidence type="ECO:0000313" key="2">
    <source>
        <dbReference type="EMBL" id="PAA70284.1"/>
    </source>
</evidence>
<dbReference type="Pfam" id="PF20266">
    <property type="entry name" value="Mab-21_C"/>
    <property type="match status" value="1"/>
</dbReference>
<sequence>LSTVQGQLFTLIKFIFKTHLPLTLDTPGLKTYHAKTLLFTMLEKHGTDPETEAWKPHNLIALLKESLDMMLSFIDSSSSPDECMPHFFMPDAPLYFKNAGIGGDFDNTKARVRDRLCELRSDISGVVEQLMRLVRPLQSEKFYFHPFTLLPLTAPPAVTEISEGIYSKFAHVYSVVHQCVSELQSESSDRDTLMRHLSLLHELKWCKCAALCMTAMAHLKFGESEEAERLAMELQRHQVESGLRPQDI</sequence>
<feature type="non-terminal residue" evidence="2">
    <location>
        <position position="1"/>
    </location>
</feature>
<proteinExistence type="predicted"/>
<dbReference type="InterPro" id="IPR046906">
    <property type="entry name" value="Mab-21_HhH/H2TH-like"/>
</dbReference>
<feature type="non-terminal residue" evidence="2">
    <location>
        <position position="248"/>
    </location>
</feature>
<accession>A0A267FAP4</accession>
<organism evidence="2 3">
    <name type="scientific">Macrostomum lignano</name>
    <dbReference type="NCBI Taxonomy" id="282301"/>
    <lineage>
        <taxon>Eukaryota</taxon>
        <taxon>Metazoa</taxon>
        <taxon>Spiralia</taxon>
        <taxon>Lophotrochozoa</taxon>
        <taxon>Platyhelminthes</taxon>
        <taxon>Rhabditophora</taxon>
        <taxon>Macrostomorpha</taxon>
        <taxon>Macrostomida</taxon>
        <taxon>Macrostomidae</taxon>
        <taxon>Macrostomum</taxon>
    </lineage>
</organism>
<dbReference type="EMBL" id="NIVC01001253">
    <property type="protein sequence ID" value="PAA70284.1"/>
    <property type="molecule type" value="Genomic_DNA"/>
</dbReference>
<reference evidence="2 3" key="1">
    <citation type="submission" date="2017-06" db="EMBL/GenBank/DDBJ databases">
        <title>A platform for efficient transgenesis in Macrostomum lignano, a flatworm model organism for stem cell research.</title>
        <authorList>
            <person name="Berezikov E."/>
        </authorList>
    </citation>
    <scope>NUCLEOTIDE SEQUENCE [LARGE SCALE GENOMIC DNA]</scope>
    <source>
        <strain evidence="2">DV1</strain>
        <tissue evidence="2">Whole organism</tissue>
    </source>
</reference>
<feature type="domain" description="Mab-21-like HhH/H2TH-like" evidence="1">
    <location>
        <begin position="22"/>
        <end position="94"/>
    </location>
</feature>
<dbReference type="Gene3D" id="1.10.1410.40">
    <property type="match status" value="1"/>
</dbReference>
<gene>
    <name evidence="2" type="ORF">BOX15_Mlig020041g1</name>
</gene>
<comment type="caution">
    <text evidence="2">The sequence shown here is derived from an EMBL/GenBank/DDBJ whole genome shotgun (WGS) entry which is preliminary data.</text>
</comment>
<dbReference type="AlphaFoldDB" id="A0A267FAP4"/>